<feature type="signal peptide" evidence="2">
    <location>
        <begin position="1"/>
        <end position="27"/>
    </location>
</feature>
<organism evidence="3 4">
    <name type="scientific">Kitasatospora terrestris</name>
    <dbReference type="NCBI Taxonomy" id="258051"/>
    <lineage>
        <taxon>Bacteria</taxon>
        <taxon>Bacillati</taxon>
        <taxon>Actinomycetota</taxon>
        <taxon>Actinomycetes</taxon>
        <taxon>Kitasatosporales</taxon>
        <taxon>Streptomycetaceae</taxon>
        <taxon>Kitasatospora</taxon>
    </lineage>
</organism>
<keyword evidence="1" id="KW-1133">Transmembrane helix</keyword>
<protein>
    <submittedName>
        <fullName evidence="3">Uncharacterized protein</fullName>
    </submittedName>
</protein>
<accession>A0ABP9DHD2</accession>
<keyword evidence="1" id="KW-0812">Transmembrane</keyword>
<evidence type="ECO:0000256" key="1">
    <source>
        <dbReference type="SAM" id="Phobius"/>
    </source>
</evidence>
<evidence type="ECO:0000256" key="2">
    <source>
        <dbReference type="SAM" id="SignalP"/>
    </source>
</evidence>
<feature type="transmembrane region" description="Helical" evidence="1">
    <location>
        <begin position="37"/>
        <end position="59"/>
    </location>
</feature>
<dbReference type="EMBL" id="BAABIS010000001">
    <property type="protein sequence ID" value="GAA4846325.1"/>
    <property type="molecule type" value="Genomic_DNA"/>
</dbReference>
<evidence type="ECO:0000313" key="3">
    <source>
        <dbReference type="EMBL" id="GAA4846325.1"/>
    </source>
</evidence>
<keyword evidence="4" id="KW-1185">Reference proteome</keyword>
<dbReference type="Proteomes" id="UP001501752">
    <property type="component" value="Unassembled WGS sequence"/>
</dbReference>
<gene>
    <name evidence="3" type="ORF">GCM10023235_23710</name>
</gene>
<feature type="chain" id="PRO_5045748129" evidence="2">
    <location>
        <begin position="28"/>
        <end position="81"/>
    </location>
</feature>
<name>A0ABP9DHD2_9ACTN</name>
<reference evidence="4" key="1">
    <citation type="journal article" date="2019" name="Int. J. Syst. Evol. Microbiol.">
        <title>The Global Catalogue of Microorganisms (GCM) 10K type strain sequencing project: providing services to taxonomists for standard genome sequencing and annotation.</title>
        <authorList>
            <consortium name="The Broad Institute Genomics Platform"/>
            <consortium name="The Broad Institute Genome Sequencing Center for Infectious Disease"/>
            <person name="Wu L."/>
            <person name="Ma J."/>
        </authorList>
    </citation>
    <scope>NUCLEOTIDE SEQUENCE [LARGE SCALE GENOMIC DNA]</scope>
    <source>
        <strain evidence="4">JCM 13006</strain>
    </source>
</reference>
<proteinExistence type="predicted"/>
<keyword evidence="1" id="KW-0472">Membrane</keyword>
<comment type="caution">
    <text evidence="3">The sequence shown here is derived from an EMBL/GenBank/DDBJ whole genome shotgun (WGS) entry which is preliminary data.</text>
</comment>
<sequence>MGAFKRFGWAVLLLAVAFPAAARSALAFVAAVAAVLLAHPSAAFTVAAGVLLASTLPAIRRRAAKARRLRVLRHLARLATS</sequence>
<keyword evidence="2" id="KW-0732">Signal</keyword>
<dbReference type="RefSeq" id="WP_345696763.1">
    <property type="nucleotide sequence ID" value="NZ_BAABIS010000001.1"/>
</dbReference>
<evidence type="ECO:0000313" key="4">
    <source>
        <dbReference type="Proteomes" id="UP001501752"/>
    </source>
</evidence>